<dbReference type="Pfam" id="PF00400">
    <property type="entry name" value="WD40"/>
    <property type="match status" value="3"/>
</dbReference>
<reference evidence="7 8" key="1">
    <citation type="journal article" date="2015" name="BMC Genomics">
        <title>Gene expression during zombie ant biting behavior reflects the complexity underlying fungal parasitic behavioral manipulation.</title>
        <authorList>
            <person name="de Bekker C."/>
            <person name="Ohm R.A."/>
            <person name="Loreto R.G."/>
            <person name="Sebastian A."/>
            <person name="Albert I."/>
            <person name="Merrow M."/>
            <person name="Brachmann A."/>
            <person name="Hughes D.P."/>
        </authorList>
    </citation>
    <scope>NUCLEOTIDE SEQUENCE [LARGE SCALE GENOMIC DNA]</scope>
    <source>
        <strain evidence="7 8">SC16a</strain>
    </source>
</reference>
<dbReference type="GO" id="GO:0005737">
    <property type="term" value="C:cytoplasm"/>
    <property type="evidence" value="ECO:0007669"/>
    <property type="project" value="UniProtKB-SubCell"/>
</dbReference>
<dbReference type="SUPFAM" id="SSF50978">
    <property type="entry name" value="WD40 repeat-like"/>
    <property type="match status" value="1"/>
</dbReference>
<dbReference type="PANTHER" id="PTHR22842">
    <property type="entry name" value="WD40 REPEAT PROTEIN"/>
    <property type="match status" value="1"/>
</dbReference>
<dbReference type="Gene3D" id="2.130.10.10">
    <property type="entry name" value="YVTN repeat-like/Quinoprotein amine dehydrogenase"/>
    <property type="match status" value="1"/>
</dbReference>
<dbReference type="PROSITE" id="PS50082">
    <property type="entry name" value="WD_REPEATS_2"/>
    <property type="match status" value="3"/>
</dbReference>
<keyword evidence="3 6" id="KW-0853">WD repeat</keyword>
<accession>A0A2A9PK49</accession>
<dbReference type="InterPro" id="IPR036322">
    <property type="entry name" value="WD40_repeat_dom_sf"/>
</dbReference>
<evidence type="ECO:0000256" key="3">
    <source>
        <dbReference type="ARBA" id="ARBA00022574"/>
    </source>
</evidence>
<dbReference type="InterPro" id="IPR019775">
    <property type="entry name" value="WD40_repeat_CS"/>
</dbReference>
<name>A0A2A9PK49_OPHUN</name>
<dbReference type="Proteomes" id="UP000037136">
    <property type="component" value="Unassembled WGS sequence"/>
</dbReference>
<dbReference type="SMART" id="SM00320">
    <property type="entry name" value="WD40"/>
    <property type="match status" value="6"/>
</dbReference>
<proteinExistence type="inferred from homology"/>
<dbReference type="InterPro" id="IPR015943">
    <property type="entry name" value="WD40/YVTN_repeat-like_dom_sf"/>
</dbReference>
<evidence type="ECO:0000256" key="2">
    <source>
        <dbReference type="ARBA" id="ARBA00022490"/>
    </source>
</evidence>
<dbReference type="EMBL" id="LAZP02000080">
    <property type="protein sequence ID" value="PFH61282.1"/>
    <property type="molecule type" value="Genomic_DNA"/>
</dbReference>
<dbReference type="GO" id="GO:0071013">
    <property type="term" value="C:catalytic step 2 spliceosome"/>
    <property type="evidence" value="ECO:0007669"/>
    <property type="project" value="TreeGrafter"/>
</dbReference>
<dbReference type="InterPro" id="IPR020472">
    <property type="entry name" value="WD40_PAC1"/>
</dbReference>
<dbReference type="InterPro" id="IPR001680">
    <property type="entry name" value="WD40_rpt"/>
</dbReference>
<organism evidence="7 8">
    <name type="scientific">Ophiocordyceps unilateralis</name>
    <name type="common">Zombie-ant fungus</name>
    <name type="synonym">Torrubia unilateralis</name>
    <dbReference type="NCBI Taxonomy" id="268505"/>
    <lineage>
        <taxon>Eukaryota</taxon>
        <taxon>Fungi</taxon>
        <taxon>Dikarya</taxon>
        <taxon>Ascomycota</taxon>
        <taxon>Pezizomycotina</taxon>
        <taxon>Sordariomycetes</taxon>
        <taxon>Hypocreomycetidae</taxon>
        <taxon>Hypocreales</taxon>
        <taxon>Ophiocordycipitaceae</taxon>
        <taxon>Ophiocordyceps</taxon>
    </lineage>
</organism>
<reference evidence="7 8" key="2">
    <citation type="journal article" date="2017" name="Sci. Rep.">
        <title>Ant-infecting Ophiocordyceps genomes reveal a high diversity of potential behavioral manipulation genes and a possible major role for enterotoxins.</title>
        <authorList>
            <person name="de Bekker C."/>
            <person name="Ohm R.A."/>
            <person name="Evans H.C."/>
            <person name="Brachmann A."/>
            <person name="Hughes D.P."/>
        </authorList>
    </citation>
    <scope>NUCLEOTIDE SEQUENCE [LARGE SCALE GENOMIC DNA]</scope>
    <source>
        <strain evidence="7 8">SC16a</strain>
    </source>
</reference>
<comment type="caution">
    <text evidence="7">The sequence shown here is derived from an EMBL/GenBank/DDBJ whole genome shotgun (WGS) entry which is preliminary data.</text>
</comment>
<evidence type="ECO:0000256" key="6">
    <source>
        <dbReference type="PROSITE-ProRule" id="PRU00221"/>
    </source>
</evidence>
<feature type="repeat" description="WD" evidence="6">
    <location>
        <begin position="11"/>
        <end position="44"/>
    </location>
</feature>
<dbReference type="PRINTS" id="PR00320">
    <property type="entry name" value="GPROTEINBRPT"/>
</dbReference>
<dbReference type="OrthoDB" id="71437at2759"/>
<dbReference type="PANTHER" id="PTHR22842:SF3">
    <property type="entry name" value="WD REPEAT DOMAIN-CONTAINING PROTEIN 83"/>
    <property type="match status" value="1"/>
</dbReference>
<dbReference type="PROSITE" id="PS50294">
    <property type="entry name" value="WD_REPEATS_REGION"/>
    <property type="match status" value="2"/>
</dbReference>
<evidence type="ECO:0000256" key="4">
    <source>
        <dbReference type="ARBA" id="ARBA00022737"/>
    </source>
</evidence>
<feature type="repeat" description="WD" evidence="6">
    <location>
        <begin position="103"/>
        <end position="145"/>
    </location>
</feature>
<keyword evidence="4" id="KW-0677">Repeat</keyword>
<comment type="subcellular location">
    <subcellularLocation>
        <location evidence="1">Cytoplasm</location>
    </subcellularLocation>
</comment>
<evidence type="ECO:0000313" key="8">
    <source>
        <dbReference type="Proteomes" id="UP000037136"/>
    </source>
</evidence>
<keyword evidence="8" id="KW-1185">Reference proteome</keyword>
<keyword evidence="2" id="KW-0963">Cytoplasm</keyword>
<dbReference type="InterPro" id="IPR051980">
    <property type="entry name" value="WD_repeat_MORG1"/>
</dbReference>
<feature type="repeat" description="WD" evidence="6">
    <location>
        <begin position="61"/>
        <end position="102"/>
    </location>
</feature>
<evidence type="ECO:0000256" key="5">
    <source>
        <dbReference type="ARBA" id="ARBA00038145"/>
    </source>
</evidence>
<protein>
    <submittedName>
        <fullName evidence="7">Uncharacterized protein</fullName>
    </submittedName>
</protein>
<dbReference type="AlphaFoldDB" id="A0A2A9PK49"/>
<evidence type="ECO:0000313" key="7">
    <source>
        <dbReference type="EMBL" id="PFH61282.1"/>
    </source>
</evidence>
<dbReference type="GO" id="GO:0000398">
    <property type="term" value="P:mRNA splicing, via spliceosome"/>
    <property type="evidence" value="ECO:0007669"/>
    <property type="project" value="TreeGrafter"/>
</dbReference>
<dbReference type="STRING" id="268505.A0A2A9PK49"/>
<dbReference type="CDD" id="cd00200">
    <property type="entry name" value="WD40"/>
    <property type="match status" value="1"/>
</dbReference>
<dbReference type="PROSITE" id="PS00678">
    <property type="entry name" value="WD_REPEATS_1"/>
    <property type="match status" value="1"/>
</dbReference>
<evidence type="ECO:0000256" key="1">
    <source>
        <dbReference type="ARBA" id="ARBA00004496"/>
    </source>
</evidence>
<sequence>MTFPDKPVAHLLGSNGPVHAVAYSASPGTYILTGSADRSVRLYNPFADDTPNGGGRLIQTYAAHGYEVLSIDVAADNERFVSAGGDRTVFLWDVSTATTTRRFSGHSARVNSVCFAGQGDSLIVSAGFDTSVRFWDTRSRSYKPVQVLADSRDAVSCLAVRGPDVVAGSVDGRVRSYDVRMGRCTTDVFAASVTSVSLTRDARAMLVGSLDSRLHLMDRDNGACLRTYAHPEWRNEELRLQTLIGGREKYVLVGDDMTGQSSADGRGRIWAWDLLSGKLVAKLQVPWGPPGYETRKKMVGKDGKEKMRTNVISCMAWRDDGWGDHFCIGGTSGVVTVFGTP</sequence>
<gene>
    <name evidence="7" type="ORF">XA68_17795</name>
</gene>
<comment type="similarity">
    <text evidence="5">Belongs to the WD repeat MORG1 family.</text>
</comment>